<comment type="similarity">
    <text evidence="2">Belongs to the class-I pyridine nucleotide-disulfide oxidoreductase family.</text>
</comment>
<dbReference type="SUPFAM" id="SSF55424">
    <property type="entry name" value="FAD/NAD-linked reductases, dimerisation (C-terminal) domain"/>
    <property type="match status" value="1"/>
</dbReference>
<evidence type="ECO:0000256" key="2">
    <source>
        <dbReference type="ARBA" id="ARBA00007532"/>
    </source>
</evidence>
<comment type="cofactor">
    <cofactor evidence="1">
        <name>FAD</name>
        <dbReference type="ChEBI" id="CHEBI:57692"/>
    </cofactor>
</comment>
<keyword evidence="4" id="KW-0274">FAD</keyword>
<comment type="caution">
    <text evidence="7">The sequence shown here is derived from an EMBL/GenBank/DDBJ whole genome shotgun (WGS) entry which is preliminary data.</text>
</comment>
<dbReference type="PIRSF" id="PIRSF000350">
    <property type="entry name" value="Mercury_reductase_MerA"/>
    <property type="match status" value="1"/>
</dbReference>
<dbReference type="InterPro" id="IPR036188">
    <property type="entry name" value="FAD/NAD-bd_sf"/>
</dbReference>
<organism evidence="7 8">
    <name type="scientific">Pseudarthrobacter enclensis</name>
    <dbReference type="NCBI Taxonomy" id="993070"/>
    <lineage>
        <taxon>Bacteria</taxon>
        <taxon>Bacillati</taxon>
        <taxon>Actinomycetota</taxon>
        <taxon>Actinomycetes</taxon>
        <taxon>Micrococcales</taxon>
        <taxon>Micrococcaceae</taxon>
        <taxon>Pseudarthrobacter</taxon>
    </lineage>
</organism>
<dbReference type="InterPro" id="IPR004099">
    <property type="entry name" value="Pyr_nucl-diS_OxRdtase_dimer"/>
</dbReference>
<evidence type="ECO:0000259" key="5">
    <source>
        <dbReference type="Pfam" id="PF02852"/>
    </source>
</evidence>
<dbReference type="Gene3D" id="3.50.50.60">
    <property type="entry name" value="FAD/NAD(P)-binding domain"/>
    <property type="match status" value="2"/>
</dbReference>
<dbReference type="PANTHER" id="PTHR43014">
    <property type="entry name" value="MERCURIC REDUCTASE"/>
    <property type="match status" value="1"/>
</dbReference>
<keyword evidence="7" id="KW-0560">Oxidoreductase</keyword>
<feature type="domain" description="Pyridine nucleotide-disulphide oxidoreductase dimerisation" evidence="5">
    <location>
        <begin position="333"/>
        <end position="442"/>
    </location>
</feature>
<dbReference type="Pfam" id="PF07992">
    <property type="entry name" value="Pyr_redox_2"/>
    <property type="match status" value="1"/>
</dbReference>
<dbReference type="InterPro" id="IPR016156">
    <property type="entry name" value="FAD/NAD-linked_Rdtase_dimer_sf"/>
</dbReference>
<dbReference type="EC" id="1.8.1.4" evidence="7"/>
<accession>A0ABT9RY06</accession>
<dbReference type="GO" id="GO:0004148">
    <property type="term" value="F:dihydrolipoyl dehydrogenase (NADH) activity"/>
    <property type="evidence" value="ECO:0007669"/>
    <property type="project" value="UniProtKB-EC"/>
</dbReference>
<protein>
    <submittedName>
        <fullName evidence="7">Dihydrolipoamide dehydrogenase</fullName>
        <ecNumber evidence="7">1.8.1.4</ecNumber>
    </submittedName>
</protein>
<dbReference type="Pfam" id="PF02852">
    <property type="entry name" value="Pyr_redox_dim"/>
    <property type="match status" value="1"/>
</dbReference>
<gene>
    <name evidence="7" type="ORF">J2X98_003748</name>
</gene>
<evidence type="ECO:0000313" key="7">
    <source>
        <dbReference type="EMBL" id="MDP9890136.1"/>
    </source>
</evidence>
<dbReference type="Gene3D" id="3.30.390.30">
    <property type="match status" value="1"/>
</dbReference>
<dbReference type="SUPFAM" id="SSF51905">
    <property type="entry name" value="FAD/NAD(P)-binding domain"/>
    <property type="match status" value="1"/>
</dbReference>
<reference evidence="7 8" key="1">
    <citation type="submission" date="2023-07" db="EMBL/GenBank/DDBJ databases">
        <title>Sorghum-associated microbial communities from plants grown in Nebraska, USA.</title>
        <authorList>
            <person name="Schachtman D."/>
        </authorList>
    </citation>
    <scope>NUCLEOTIDE SEQUENCE [LARGE SCALE GENOMIC DNA]</scope>
    <source>
        <strain evidence="7 8">CC222</strain>
    </source>
</reference>
<keyword evidence="8" id="KW-1185">Reference proteome</keyword>
<evidence type="ECO:0000256" key="1">
    <source>
        <dbReference type="ARBA" id="ARBA00001974"/>
    </source>
</evidence>
<evidence type="ECO:0000256" key="4">
    <source>
        <dbReference type="ARBA" id="ARBA00022827"/>
    </source>
</evidence>
<dbReference type="Proteomes" id="UP001226577">
    <property type="component" value="Unassembled WGS sequence"/>
</dbReference>
<evidence type="ECO:0000256" key="3">
    <source>
        <dbReference type="ARBA" id="ARBA00022630"/>
    </source>
</evidence>
<evidence type="ECO:0000259" key="6">
    <source>
        <dbReference type="Pfam" id="PF07992"/>
    </source>
</evidence>
<feature type="domain" description="FAD/NAD(P)-binding" evidence="6">
    <location>
        <begin position="5"/>
        <end position="314"/>
    </location>
</feature>
<name>A0ABT9RY06_9MICC</name>
<dbReference type="RefSeq" id="WP_307311034.1">
    <property type="nucleotide sequence ID" value="NZ_JAUSRE010000023.1"/>
</dbReference>
<dbReference type="PANTHER" id="PTHR43014:SF2">
    <property type="entry name" value="MERCURIC REDUCTASE"/>
    <property type="match status" value="1"/>
</dbReference>
<sequence length="453" mass="48217">MEEHFDVAVLGMGPGGEVAASQLLKAGKKVAVIERELIGGECAYWACVPSKTLLRPPEAKTGAARAPGVTGAELEWAAASDYRDYMIRHLDDKAQVDSYTGQGATVIKAEARITGPGTLQAGDRTITADHIIIATGSEAVVPDLEGAGNVTTWTNRETFTTTRLPGRAVVIGGSAVGTETATFLARFGVDVTLVHRGKHLLEREDPRVGELAQHYLREAGVKVRLETNALKATREGNGSLLELDDGTSVETDVVIFATGRRPRSKELGFEAAGVTLGATGAVEIDQHCRAAGNVWAIGDVTGVMPFTHVAKYQGRIVADAILGQPRAATYEGIPRVVFGDPEIAAAGITQAQADEQGLSTAFAELDLAASLARPWTYEREPRGHLGLLTDTNKGVLIGAWAVSPLAGEWIHQASLAIRARIPISVLHDQVAQFPTYSEAFQGALDKLKYRKED</sequence>
<dbReference type="PRINTS" id="PR00411">
    <property type="entry name" value="PNDRDTASEI"/>
</dbReference>
<dbReference type="InterPro" id="IPR001100">
    <property type="entry name" value="Pyr_nuc-diS_OxRdtase"/>
</dbReference>
<dbReference type="EMBL" id="JAUSRE010000023">
    <property type="protein sequence ID" value="MDP9890136.1"/>
    <property type="molecule type" value="Genomic_DNA"/>
</dbReference>
<keyword evidence="3" id="KW-0285">Flavoprotein</keyword>
<dbReference type="PRINTS" id="PR00368">
    <property type="entry name" value="FADPNR"/>
</dbReference>
<evidence type="ECO:0000313" key="8">
    <source>
        <dbReference type="Proteomes" id="UP001226577"/>
    </source>
</evidence>
<dbReference type="InterPro" id="IPR023753">
    <property type="entry name" value="FAD/NAD-binding_dom"/>
</dbReference>
<proteinExistence type="inferred from homology"/>